<evidence type="ECO:0000256" key="7">
    <source>
        <dbReference type="ARBA" id="ARBA00023010"/>
    </source>
</evidence>
<reference evidence="11" key="1">
    <citation type="submission" date="2021-04" db="EMBL/GenBank/DDBJ databases">
        <title>Genome based classification of Actinospica acidithermotolerans sp. nov., an actinobacterium isolated from an Indonesian hot spring.</title>
        <authorList>
            <person name="Kusuma A.B."/>
            <person name="Putra K.E."/>
            <person name="Nafisah S."/>
            <person name="Loh J."/>
            <person name="Nouioui I."/>
            <person name="Goodfellow M."/>
        </authorList>
    </citation>
    <scope>NUCLEOTIDE SEQUENCE</scope>
    <source>
        <strain evidence="11">MGRD01-02</strain>
    </source>
</reference>
<keyword evidence="8 9" id="KW-0472">Membrane</keyword>
<evidence type="ECO:0000256" key="8">
    <source>
        <dbReference type="ARBA" id="ARBA00023136"/>
    </source>
</evidence>
<dbReference type="NCBIfam" id="NF001854">
    <property type="entry name" value="PRK00575.1"/>
    <property type="match status" value="1"/>
</dbReference>
<keyword evidence="3 9" id="KW-1003">Cell membrane</keyword>
<dbReference type="InterPro" id="IPR003369">
    <property type="entry name" value="TatA/B/E"/>
</dbReference>
<dbReference type="EMBL" id="JAGSOH010000031">
    <property type="protein sequence ID" value="MBR7827277.1"/>
    <property type="molecule type" value="Genomic_DNA"/>
</dbReference>
<keyword evidence="7 9" id="KW-0811">Translocation</keyword>
<dbReference type="Pfam" id="PF02416">
    <property type="entry name" value="TatA_B_E"/>
    <property type="match status" value="1"/>
</dbReference>
<accession>A0A941IIY6</accession>
<evidence type="ECO:0000256" key="10">
    <source>
        <dbReference type="SAM" id="MobiDB-lite"/>
    </source>
</evidence>
<dbReference type="GO" id="GO:0033281">
    <property type="term" value="C:TAT protein transport complex"/>
    <property type="evidence" value="ECO:0007669"/>
    <property type="project" value="UniProtKB-UniRule"/>
</dbReference>
<dbReference type="InterPro" id="IPR006312">
    <property type="entry name" value="TatA/E"/>
</dbReference>
<keyword evidence="4 9" id="KW-0812">Transmembrane</keyword>
<comment type="subcellular location">
    <subcellularLocation>
        <location evidence="1 9">Cell membrane</location>
        <topology evidence="1 9">Single-pass membrane protein</topology>
    </subcellularLocation>
</comment>
<evidence type="ECO:0000313" key="12">
    <source>
        <dbReference type="Proteomes" id="UP000676325"/>
    </source>
</evidence>
<dbReference type="GO" id="GO:0008320">
    <property type="term" value="F:protein transmembrane transporter activity"/>
    <property type="evidence" value="ECO:0007669"/>
    <property type="project" value="UniProtKB-UniRule"/>
</dbReference>
<comment type="similarity">
    <text evidence="9">Belongs to the TatA/E family.</text>
</comment>
<dbReference type="NCBIfam" id="TIGR01411">
    <property type="entry name" value="tatAE"/>
    <property type="match status" value="1"/>
</dbReference>
<evidence type="ECO:0000256" key="3">
    <source>
        <dbReference type="ARBA" id="ARBA00022475"/>
    </source>
</evidence>
<evidence type="ECO:0000313" key="11">
    <source>
        <dbReference type="EMBL" id="MBR7827277.1"/>
    </source>
</evidence>
<name>A0A941IIY6_9ACTN</name>
<keyword evidence="2 9" id="KW-0813">Transport</keyword>
<feature type="transmembrane region" description="Helical" evidence="9">
    <location>
        <begin position="6"/>
        <end position="23"/>
    </location>
</feature>
<evidence type="ECO:0000256" key="4">
    <source>
        <dbReference type="ARBA" id="ARBA00022692"/>
    </source>
</evidence>
<evidence type="ECO:0000256" key="1">
    <source>
        <dbReference type="ARBA" id="ARBA00004162"/>
    </source>
</evidence>
<evidence type="ECO:0000256" key="6">
    <source>
        <dbReference type="ARBA" id="ARBA00022989"/>
    </source>
</evidence>
<keyword evidence="6 9" id="KW-1133">Transmembrane helix</keyword>
<gene>
    <name evidence="9 11" type="primary">tatA</name>
    <name evidence="11" type="ORF">KDK95_13250</name>
</gene>
<protein>
    <recommendedName>
        <fullName evidence="9">Sec-independent protein translocase protein TatA</fullName>
    </recommendedName>
</protein>
<dbReference type="AlphaFoldDB" id="A0A941IIY6"/>
<comment type="subunit">
    <text evidence="9">The Tat system comprises two distinct complexes: a TatABC complex, containing multiple copies of TatA, TatB and TatC subunits, and a separate TatA complex, containing only TatA subunits. Substrates initially bind to the TatABC complex, which probably triggers association of the separate TatA complex to form the active translocon.</text>
</comment>
<evidence type="ECO:0000256" key="5">
    <source>
        <dbReference type="ARBA" id="ARBA00022927"/>
    </source>
</evidence>
<dbReference type="GO" id="GO:0043953">
    <property type="term" value="P:protein transport by the Tat complex"/>
    <property type="evidence" value="ECO:0007669"/>
    <property type="project" value="UniProtKB-UniRule"/>
</dbReference>
<dbReference type="PANTHER" id="PTHR42982">
    <property type="entry name" value="SEC-INDEPENDENT PROTEIN TRANSLOCASE PROTEIN TATA"/>
    <property type="match status" value="1"/>
</dbReference>
<feature type="compositionally biased region" description="Low complexity" evidence="10">
    <location>
        <begin position="55"/>
        <end position="65"/>
    </location>
</feature>
<evidence type="ECO:0000256" key="2">
    <source>
        <dbReference type="ARBA" id="ARBA00022448"/>
    </source>
</evidence>
<proteinExistence type="inferred from homology"/>
<organism evidence="11 12">
    <name type="scientific">Actinospica acidithermotolerans</name>
    <dbReference type="NCBI Taxonomy" id="2828514"/>
    <lineage>
        <taxon>Bacteria</taxon>
        <taxon>Bacillati</taxon>
        <taxon>Actinomycetota</taxon>
        <taxon>Actinomycetes</taxon>
        <taxon>Catenulisporales</taxon>
        <taxon>Actinospicaceae</taxon>
        <taxon>Actinospica</taxon>
    </lineage>
</organism>
<dbReference type="Proteomes" id="UP000676325">
    <property type="component" value="Unassembled WGS sequence"/>
</dbReference>
<dbReference type="Gene3D" id="1.20.5.3310">
    <property type="match status" value="1"/>
</dbReference>
<feature type="region of interest" description="Disordered" evidence="10">
    <location>
        <begin position="48"/>
        <end position="89"/>
    </location>
</feature>
<dbReference type="RefSeq" id="WP_212518424.1">
    <property type="nucleotide sequence ID" value="NZ_JAGSOH010000031.1"/>
</dbReference>
<comment type="caution">
    <text evidence="11">The sequence shown here is derived from an EMBL/GenBank/DDBJ whole genome shotgun (WGS) entry which is preliminary data.</text>
</comment>
<sequence>MFRGGLEPWHVIVILALIVLLFGSRKLPDAARSVGQSLRIFKSEMKAAKDDGASAPAQPQAAPQAVESSVVPPAQPVTDSVPSHDAAQR</sequence>
<evidence type="ECO:0000256" key="9">
    <source>
        <dbReference type="HAMAP-Rule" id="MF_00236"/>
    </source>
</evidence>
<dbReference type="PANTHER" id="PTHR42982:SF8">
    <property type="entry name" value="SEC-INDEPENDENT PROTEIN TRANSLOCASE PROTEIN TATA"/>
    <property type="match status" value="1"/>
</dbReference>
<comment type="function">
    <text evidence="9">Part of the twin-arginine translocation (Tat) system that transports large folded proteins containing a characteristic twin-arginine motif in their signal peptide across membranes. TatA could form the protein-conducting channel of the Tat system.</text>
</comment>
<keyword evidence="5 9" id="KW-0653">Protein transport</keyword>
<dbReference type="HAMAP" id="MF_00236">
    <property type="entry name" value="TatA_E"/>
    <property type="match status" value="1"/>
</dbReference>
<keyword evidence="12" id="KW-1185">Reference proteome</keyword>